<dbReference type="InterPro" id="IPR008160">
    <property type="entry name" value="Collagen"/>
</dbReference>
<dbReference type="AlphaFoldDB" id="A0A4C1X529"/>
<feature type="compositionally biased region" description="Basic and acidic residues" evidence="2">
    <location>
        <begin position="160"/>
        <end position="171"/>
    </location>
</feature>
<evidence type="ECO:0000259" key="3">
    <source>
        <dbReference type="Pfam" id="PF06482"/>
    </source>
</evidence>
<dbReference type="Gene3D" id="3.10.100.10">
    <property type="entry name" value="Mannose-Binding Protein A, subunit A"/>
    <property type="match status" value="1"/>
</dbReference>
<dbReference type="GO" id="GO:0005581">
    <property type="term" value="C:collagen trimer"/>
    <property type="evidence" value="ECO:0007669"/>
    <property type="project" value="UniProtKB-KW"/>
</dbReference>
<dbReference type="InterPro" id="IPR050149">
    <property type="entry name" value="Collagen_superfamily"/>
</dbReference>
<dbReference type="Pfam" id="PF20010">
    <property type="entry name" value="Collagen_trimer"/>
    <property type="match status" value="1"/>
</dbReference>
<comment type="caution">
    <text evidence="5">The sequence shown here is derived from an EMBL/GenBank/DDBJ whole genome shotgun (WGS) entry which is preliminary data.</text>
</comment>
<reference evidence="5 6" key="1">
    <citation type="journal article" date="2019" name="Commun. Biol.">
        <title>The bagworm genome reveals a unique fibroin gene that provides high tensile strength.</title>
        <authorList>
            <person name="Kono N."/>
            <person name="Nakamura H."/>
            <person name="Ohtoshi R."/>
            <person name="Tomita M."/>
            <person name="Numata K."/>
            <person name="Arakawa K."/>
        </authorList>
    </citation>
    <scope>NUCLEOTIDE SEQUENCE [LARGE SCALE GENOMIC DNA]</scope>
</reference>
<proteinExistence type="predicted"/>
<dbReference type="OrthoDB" id="5983381at2759"/>
<dbReference type="GO" id="GO:0031012">
    <property type="term" value="C:extracellular matrix"/>
    <property type="evidence" value="ECO:0007669"/>
    <property type="project" value="TreeGrafter"/>
</dbReference>
<feature type="domain" description="Collagen type XV/XVIII trimerization" evidence="4">
    <location>
        <begin position="365"/>
        <end position="409"/>
    </location>
</feature>
<dbReference type="Pfam" id="PF01391">
    <property type="entry name" value="Collagen"/>
    <property type="match status" value="1"/>
</dbReference>
<keyword evidence="6" id="KW-1185">Reference proteome</keyword>
<dbReference type="STRING" id="151549.A0A4C1X529"/>
<dbReference type="GO" id="GO:0005615">
    <property type="term" value="C:extracellular space"/>
    <property type="evidence" value="ECO:0007669"/>
    <property type="project" value="TreeGrafter"/>
</dbReference>
<dbReference type="PANTHER" id="PTHR24023:SF1082">
    <property type="entry name" value="COLLAGEN TRIPLE HELIX REPEAT"/>
    <property type="match status" value="1"/>
</dbReference>
<dbReference type="PANTHER" id="PTHR24023">
    <property type="entry name" value="COLLAGEN ALPHA"/>
    <property type="match status" value="1"/>
</dbReference>
<dbReference type="InterPro" id="IPR016187">
    <property type="entry name" value="CTDL_fold"/>
</dbReference>
<dbReference type="SUPFAM" id="SSF56436">
    <property type="entry name" value="C-type lectin-like"/>
    <property type="match status" value="1"/>
</dbReference>
<name>A0A4C1X529_EUMVA</name>
<feature type="region of interest" description="Disordered" evidence="2">
    <location>
        <begin position="112"/>
        <end position="337"/>
    </location>
</feature>
<dbReference type="InterPro" id="IPR016186">
    <property type="entry name" value="C-type_lectin-like/link_sf"/>
</dbReference>
<evidence type="ECO:0000313" key="6">
    <source>
        <dbReference type="Proteomes" id="UP000299102"/>
    </source>
</evidence>
<dbReference type="InterPro" id="IPR010515">
    <property type="entry name" value="Collagenase_NC10/endostatin"/>
</dbReference>
<dbReference type="Pfam" id="PF06482">
    <property type="entry name" value="Endostatin"/>
    <property type="match status" value="1"/>
</dbReference>
<evidence type="ECO:0000256" key="2">
    <source>
        <dbReference type="SAM" id="MobiDB-lite"/>
    </source>
</evidence>
<dbReference type="EMBL" id="BGZK01000746">
    <property type="protein sequence ID" value="GBP58846.1"/>
    <property type="molecule type" value="Genomic_DNA"/>
</dbReference>
<dbReference type="Proteomes" id="UP000299102">
    <property type="component" value="Unassembled WGS sequence"/>
</dbReference>
<feature type="domain" description="Collagenase NC10/endostatin" evidence="3">
    <location>
        <begin position="441"/>
        <end position="614"/>
    </location>
</feature>
<keyword evidence="1 5" id="KW-0176">Collagen</keyword>
<sequence>MTIFAFVSYEVARSLLPPRPKTRHPRTHRRRRLAMCCRYESPKIRFRPASGINASGLFAPPFRQSISRPAQHLRVCPKAKASRGSLMSAPRAPAQTQLLRYAAIVEKLRGFKGDTGERGEKGDKGHRGVEGPPGQPGKDGEAGVKGDGGVQGPTGPMGPEGRRGDKGDRGEPGLPGNVTPAEIELIRGPKGEAGAPGKPGARGPTGPRGSTGPRGYKGQRGEAGPRGPTGLDGQNGKDGLPGQKGEKGDPAPAINITKVKGEKGSKGNSGRPGEKGPSGPPGPMGPPGPAAPVKNFTEFIPVPGPPGPPGPPGSPGSPGSPGVSITGPKGEPGNIISQPSMYNVYQQSGGGSGDEDEWYTSATIVYKTVRALIKGSPTNPVGTLAYVIREQALLLRVERGWQYVTMGSYLVENTAPHITTHAPQQIVSNIRLESMSTRPSLRLVALDMHHTGGIASPMQSRGFSAADHNCNLNARNEKVTGSFIPFLTSNGQDLKSLVFKEYHNLPIVNLYGELLFNSWTSIFDGSGGYFSEPMNIYSFNGTDIKAGPNWSYKAIWHGGDTVGRLVPGMHCSEWYSSSPKEYGMASSLHSRKLLSQERYPCNRKFIVLCIEYVYTGKAVRRRHL</sequence>
<feature type="compositionally biased region" description="Basic and acidic residues" evidence="2">
    <location>
        <begin position="112"/>
        <end position="129"/>
    </location>
</feature>
<evidence type="ECO:0000256" key="1">
    <source>
        <dbReference type="ARBA" id="ARBA00023119"/>
    </source>
</evidence>
<accession>A0A4C1X529</accession>
<gene>
    <name evidence="5" type="primary">COL15A1</name>
    <name evidence="5" type="ORF">EVAR_50503_1</name>
</gene>
<evidence type="ECO:0000259" key="4">
    <source>
        <dbReference type="Pfam" id="PF20010"/>
    </source>
</evidence>
<dbReference type="Gene3D" id="3.40.1620.70">
    <property type="match status" value="1"/>
</dbReference>
<feature type="compositionally biased region" description="Pro residues" evidence="2">
    <location>
        <begin position="302"/>
        <end position="315"/>
    </location>
</feature>
<dbReference type="InterPro" id="IPR045463">
    <property type="entry name" value="XV/XVIII_trimerization_dom"/>
</dbReference>
<organism evidence="5 6">
    <name type="scientific">Eumeta variegata</name>
    <name type="common">Bagworm moth</name>
    <name type="synonym">Eumeta japonica</name>
    <dbReference type="NCBI Taxonomy" id="151549"/>
    <lineage>
        <taxon>Eukaryota</taxon>
        <taxon>Metazoa</taxon>
        <taxon>Ecdysozoa</taxon>
        <taxon>Arthropoda</taxon>
        <taxon>Hexapoda</taxon>
        <taxon>Insecta</taxon>
        <taxon>Pterygota</taxon>
        <taxon>Neoptera</taxon>
        <taxon>Endopterygota</taxon>
        <taxon>Lepidoptera</taxon>
        <taxon>Glossata</taxon>
        <taxon>Ditrysia</taxon>
        <taxon>Tineoidea</taxon>
        <taxon>Psychidae</taxon>
        <taxon>Oiketicinae</taxon>
        <taxon>Eumeta</taxon>
    </lineage>
</organism>
<evidence type="ECO:0000313" key="5">
    <source>
        <dbReference type="EMBL" id="GBP58846.1"/>
    </source>
</evidence>
<feature type="compositionally biased region" description="Pro residues" evidence="2">
    <location>
        <begin position="278"/>
        <end position="290"/>
    </location>
</feature>
<protein>
    <submittedName>
        <fullName evidence="5">Collagen alpha-1(XV) chain</fullName>
    </submittedName>
</protein>
<feature type="compositionally biased region" description="Low complexity" evidence="2">
    <location>
        <begin position="192"/>
        <end position="214"/>
    </location>
</feature>